<evidence type="ECO:0000259" key="3">
    <source>
        <dbReference type="PROSITE" id="PS50195"/>
    </source>
</evidence>
<dbReference type="AlphaFoldDB" id="A0A8S1MKH5"/>
<dbReference type="SMART" id="SM00312">
    <property type="entry name" value="PX"/>
    <property type="match status" value="1"/>
</dbReference>
<organism evidence="4 5">
    <name type="scientific">Paramecium sonneborni</name>
    <dbReference type="NCBI Taxonomy" id="65129"/>
    <lineage>
        <taxon>Eukaryota</taxon>
        <taxon>Sar</taxon>
        <taxon>Alveolata</taxon>
        <taxon>Ciliophora</taxon>
        <taxon>Intramacronucleata</taxon>
        <taxon>Oligohymenophorea</taxon>
        <taxon>Peniculida</taxon>
        <taxon>Parameciidae</taxon>
        <taxon>Paramecium</taxon>
    </lineage>
</organism>
<evidence type="ECO:0000256" key="1">
    <source>
        <dbReference type="SAM" id="Coils"/>
    </source>
</evidence>
<dbReference type="Proteomes" id="UP000692954">
    <property type="component" value="Unassembled WGS sequence"/>
</dbReference>
<feature type="compositionally biased region" description="Basic and acidic residues" evidence="2">
    <location>
        <begin position="409"/>
        <end position="430"/>
    </location>
</feature>
<evidence type="ECO:0000256" key="2">
    <source>
        <dbReference type="SAM" id="MobiDB-lite"/>
    </source>
</evidence>
<evidence type="ECO:0000313" key="4">
    <source>
        <dbReference type="EMBL" id="CAD8078951.1"/>
    </source>
</evidence>
<dbReference type="Pfam" id="PF00787">
    <property type="entry name" value="PX"/>
    <property type="match status" value="1"/>
</dbReference>
<feature type="region of interest" description="Disordered" evidence="2">
    <location>
        <begin position="404"/>
        <end position="430"/>
    </location>
</feature>
<sequence>MQQQSCPKIIEISMSTEILGRYASYKIQFNQNIICRRFNDFVHFYDVLLANYPGIFIPRLPEKQAMGNLEEGFLRIRRRMLQQFLNSLFKRQIIWNSPETKQFLNEQNQTWIPLNNENISLEEKYKTNLPDCSNLEITLDMKCQFNDFQSFLVKVKPMIDNFKKMCNNYVTAKTNFNTEKLIFVNYVLPEFEKNLLFKSDKKFFQKTKPLDLMKNQKYDQVRKSQSDQILIDLYILESDIESHAIQFDQIRKWEDKIIRYEDKIRQSQLDLQQTLNNQRNAVSKLFFGSKDKEILRLQNQIDHYCKYIQELKGLINITMGQVCLFEIPEFINEKEQNLFKLIKYIGQLEMEQISISAEYWQNILDSQLISQIEQQHIQESVLIIEKKQKDQSLQEEERNLNQDLNQYIENKEKKSEVISKQKEQESSEQN</sequence>
<feature type="coiled-coil region" evidence="1">
    <location>
        <begin position="250"/>
        <end position="277"/>
    </location>
</feature>
<evidence type="ECO:0000313" key="5">
    <source>
        <dbReference type="Proteomes" id="UP000692954"/>
    </source>
</evidence>
<gene>
    <name evidence="4" type="ORF">PSON_ATCC_30995.1.T0380207</name>
</gene>
<accession>A0A8S1MKH5</accession>
<comment type="caution">
    <text evidence="4">The sequence shown here is derived from an EMBL/GenBank/DDBJ whole genome shotgun (WGS) entry which is preliminary data.</text>
</comment>
<keyword evidence="1" id="KW-0175">Coiled coil</keyword>
<dbReference type="GO" id="GO:0005768">
    <property type="term" value="C:endosome"/>
    <property type="evidence" value="ECO:0007669"/>
    <property type="project" value="TreeGrafter"/>
</dbReference>
<name>A0A8S1MKH5_9CILI</name>
<keyword evidence="5" id="KW-1185">Reference proteome</keyword>
<dbReference type="CDD" id="cd06093">
    <property type="entry name" value="PX_domain"/>
    <property type="match status" value="1"/>
</dbReference>
<dbReference type="InterPro" id="IPR001683">
    <property type="entry name" value="PX_dom"/>
</dbReference>
<dbReference type="PROSITE" id="PS50195">
    <property type="entry name" value="PX"/>
    <property type="match status" value="1"/>
</dbReference>
<feature type="domain" description="PX" evidence="3">
    <location>
        <begin position="1"/>
        <end position="111"/>
    </location>
</feature>
<dbReference type="EMBL" id="CAJJDN010000038">
    <property type="protein sequence ID" value="CAD8078951.1"/>
    <property type="molecule type" value="Genomic_DNA"/>
</dbReference>
<dbReference type="OrthoDB" id="271164at2759"/>
<dbReference type="PANTHER" id="PTHR10555">
    <property type="entry name" value="SORTING NEXIN"/>
    <property type="match status" value="1"/>
</dbReference>
<reference evidence="4" key="1">
    <citation type="submission" date="2021-01" db="EMBL/GenBank/DDBJ databases">
        <authorList>
            <consortium name="Genoscope - CEA"/>
            <person name="William W."/>
        </authorList>
    </citation>
    <scope>NUCLEOTIDE SEQUENCE</scope>
</reference>
<protein>
    <recommendedName>
        <fullName evidence="3">PX domain-containing protein</fullName>
    </recommendedName>
</protein>
<dbReference type="GO" id="GO:0035091">
    <property type="term" value="F:phosphatidylinositol binding"/>
    <property type="evidence" value="ECO:0007669"/>
    <property type="project" value="InterPro"/>
</dbReference>
<dbReference type="PANTHER" id="PTHR10555:SF170">
    <property type="entry name" value="FI18122P1"/>
    <property type="match status" value="1"/>
</dbReference>
<proteinExistence type="predicted"/>